<name>A0A6J8ACU1_MYTCO</name>
<dbReference type="EMBL" id="CACVKT020001150">
    <property type="protein sequence ID" value="CAC5365656.1"/>
    <property type="molecule type" value="Genomic_DNA"/>
</dbReference>
<gene>
    <name evidence="1" type="ORF">MCOR_6247</name>
</gene>
<reference evidence="1 2" key="1">
    <citation type="submission" date="2020-06" db="EMBL/GenBank/DDBJ databases">
        <authorList>
            <person name="Li R."/>
            <person name="Bekaert M."/>
        </authorList>
    </citation>
    <scope>NUCLEOTIDE SEQUENCE [LARGE SCALE GENOMIC DNA]</scope>
    <source>
        <strain evidence="2">wild</strain>
    </source>
</reference>
<keyword evidence="2" id="KW-1185">Reference proteome</keyword>
<evidence type="ECO:0000313" key="1">
    <source>
        <dbReference type="EMBL" id="CAC5365656.1"/>
    </source>
</evidence>
<accession>A0A6J8ACU1</accession>
<evidence type="ECO:0000313" key="2">
    <source>
        <dbReference type="Proteomes" id="UP000507470"/>
    </source>
</evidence>
<dbReference type="AlphaFoldDB" id="A0A6J8ACU1"/>
<dbReference type="Proteomes" id="UP000507470">
    <property type="component" value="Unassembled WGS sequence"/>
</dbReference>
<sequence length="243" mass="28261">MFHTRTQTTIDNVSYLGHRQPLTMLHTWDTDNHLRCFIPGTQTTIYDISYLGREYKYLVGLNLFNEISTIIKKYRYNGKQEGFKSWRRYEMATFLSLDFVENKKYNQSNDNLLMLTKHGTSDVSVNLLVDKGETRNIKKYQMLLEKHPGNKSFARTLDTSMAKLETSVSREHNRLKKMLLDADVDIDASINRICEIIKIPTVCDEIKHAGLHQLTSKLSLPSNVAVYTCRFKFCVMNKIDSFN</sequence>
<proteinExistence type="predicted"/>
<protein>
    <submittedName>
        <fullName evidence="1">Uncharacterized protein</fullName>
    </submittedName>
</protein>
<organism evidence="1 2">
    <name type="scientific">Mytilus coruscus</name>
    <name type="common">Sea mussel</name>
    <dbReference type="NCBI Taxonomy" id="42192"/>
    <lineage>
        <taxon>Eukaryota</taxon>
        <taxon>Metazoa</taxon>
        <taxon>Spiralia</taxon>
        <taxon>Lophotrochozoa</taxon>
        <taxon>Mollusca</taxon>
        <taxon>Bivalvia</taxon>
        <taxon>Autobranchia</taxon>
        <taxon>Pteriomorphia</taxon>
        <taxon>Mytilida</taxon>
        <taxon>Mytiloidea</taxon>
        <taxon>Mytilidae</taxon>
        <taxon>Mytilinae</taxon>
        <taxon>Mytilus</taxon>
    </lineage>
</organism>